<proteinExistence type="predicted"/>
<dbReference type="GO" id="GO:0008270">
    <property type="term" value="F:zinc ion binding"/>
    <property type="evidence" value="ECO:0007669"/>
    <property type="project" value="InterPro"/>
</dbReference>
<dbReference type="EMBL" id="HBIB01024425">
    <property type="protein sequence ID" value="CAE0253790.1"/>
    <property type="molecule type" value="Transcribed_RNA"/>
</dbReference>
<dbReference type="InterPro" id="IPR046341">
    <property type="entry name" value="SET_dom_sf"/>
</dbReference>
<dbReference type="PROSITE" id="PS50280">
    <property type="entry name" value="SET"/>
    <property type="match status" value="1"/>
</dbReference>
<evidence type="ECO:0000259" key="3">
    <source>
        <dbReference type="PROSITE" id="PS50280"/>
    </source>
</evidence>
<dbReference type="Pfam" id="PF00856">
    <property type="entry name" value="SET"/>
    <property type="match status" value="1"/>
</dbReference>
<dbReference type="PANTHER" id="PTHR46307">
    <property type="entry name" value="G9A, ISOFORM B"/>
    <property type="match status" value="1"/>
</dbReference>
<sequence>MEGDEDQEYSANNYQIIPDLSFGRENVPVKLVADVSQIELNEDNFPYFNYITESKPTVGIQLEEDLYRLPCCACEDRCDPLTCSCCKSGPFFDEDHCLVQTDNRSILSCNSNCACSTDCPQRCVAGGVTLPLQVSWMGKKGWSLRCEADISAGRFVIEYVGEIVSDAEAEARGNRNEGMFLLDLSSGEGGGRKTRCLDAKWFGNASRFINHSCDPNLLARIVHVNSHDEFTPRVVFVARRNIKQFEELTFDYGIIENRKKSLGGDAYRIRCQCGVPSCRGIDL</sequence>
<gene>
    <name evidence="4" type="ORF">PBIL07802_LOCUS16024</name>
    <name evidence="5" type="ORF">PBIL07802_LOCUS16025</name>
</gene>
<dbReference type="GO" id="GO:0000785">
    <property type="term" value="C:chromatin"/>
    <property type="evidence" value="ECO:0007669"/>
    <property type="project" value="TreeGrafter"/>
</dbReference>
<reference evidence="4" key="1">
    <citation type="submission" date="2021-01" db="EMBL/GenBank/DDBJ databases">
        <authorList>
            <person name="Corre E."/>
            <person name="Pelletier E."/>
            <person name="Niang G."/>
            <person name="Scheremetjew M."/>
            <person name="Finn R."/>
            <person name="Kale V."/>
            <person name="Holt S."/>
            <person name="Cochrane G."/>
            <person name="Meng A."/>
            <person name="Brown T."/>
            <person name="Cohen L."/>
        </authorList>
    </citation>
    <scope>NUCLEOTIDE SEQUENCE</scope>
    <source>
        <strain evidence="4">NIES-2562</strain>
    </source>
</reference>
<organism evidence="4">
    <name type="scientific">Palpitomonas bilix</name>
    <dbReference type="NCBI Taxonomy" id="652834"/>
    <lineage>
        <taxon>Eukaryota</taxon>
        <taxon>Eukaryota incertae sedis</taxon>
    </lineage>
</organism>
<dbReference type="InterPro" id="IPR043550">
    <property type="entry name" value="EHMT1/EHMT2"/>
</dbReference>
<dbReference type="AlphaFoldDB" id="A0A7S3DEK6"/>
<evidence type="ECO:0000313" key="4">
    <source>
        <dbReference type="EMBL" id="CAE0253789.1"/>
    </source>
</evidence>
<dbReference type="Pfam" id="PF05033">
    <property type="entry name" value="Pre-SET"/>
    <property type="match status" value="1"/>
</dbReference>
<dbReference type="PANTHER" id="PTHR46307:SF4">
    <property type="entry name" value="G9A, ISOFORM B"/>
    <property type="match status" value="1"/>
</dbReference>
<evidence type="ECO:0000313" key="5">
    <source>
        <dbReference type="EMBL" id="CAE0253790.1"/>
    </source>
</evidence>
<comment type="subcellular location">
    <subcellularLocation>
        <location evidence="1">Chromosome</location>
    </subcellularLocation>
</comment>
<dbReference type="Gene3D" id="2.170.270.10">
    <property type="entry name" value="SET domain"/>
    <property type="match status" value="1"/>
</dbReference>
<feature type="domain" description="SET" evidence="3">
    <location>
        <begin position="130"/>
        <end position="253"/>
    </location>
</feature>
<protein>
    <recommendedName>
        <fullName evidence="3">SET domain-containing protein</fullName>
    </recommendedName>
</protein>
<dbReference type="GO" id="GO:0002039">
    <property type="term" value="F:p53 binding"/>
    <property type="evidence" value="ECO:0007669"/>
    <property type="project" value="InterPro"/>
</dbReference>
<dbReference type="SUPFAM" id="SSF82199">
    <property type="entry name" value="SET domain"/>
    <property type="match status" value="1"/>
</dbReference>
<dbReference type="GO" id="GO:0046974">
    <property type="term" value="F:histone H3K9 methyltransferase activity"/>
    <property type="evidence" value="ECO:0007669"/>
    <property type="project" value="TreeGrafter"/>
</dbReference>
<evidence type="ECO:0000256" key="1">
    <source>
        <dbReference type="ARBA" id="ARBA00004286"/>
    </source>
</evidence>
<dbReference type="EMBL" id="HBIB01024414">
    <property type="protein sequence ID" value="CAE0253789.1"/>
    <property type="molecule type" value="Transcribed_RNA"/>
</dbReference>
<name>A0A7S3DEK6_9EUKA</name>
<dbReference type="SMART" id="SM00317">
    <property type="entry name" value="SET"/>
    <property type="match status" value="1"/>
</dbReference>
<dbReference type="InterPro" id="IPR007728">
    <property type="entry name" value="Pre-SET_dom"/>
</dbReference>
<dbReference type="InterPro" id="IPR001214">
    <property type="entry name" value="SET_dom"/>
</dbReference>
<keyword evidence="2" id="KW-0158">Chromosome</keyword>
<evidence type="ECO:0000256" key="2">
    <source>
        <dbReference type="ARBA" id="ARBA00022454"/>
    </source>
</evidence>
<dbReference type="GO" id="GO:0005634">
    <property type="term" value="C:nucleus"/>
    <property type="evidence" value="ECO:0007669"/>
    <property type="project" value="InterPro"/>
</dbReference>
<accession>A0A7S3DEK6</accession>
<dbReference type="GO" id="GO:0000122">
    <property type="term" value="P:negative regulation of transcription by RNA polymerase II"/>
    <property type="evidence" value="ECO:0007669"/>
    <property type="project" value="TreeGrafter"/>
</dbReference>